<reference evidence="10 11" key="1">
    <citation type="journal article" date="2017" name="Nature">
        <title>Atmospheric trace gases support primary production in Antarctic desert surface soil.</title>
        <authorList>
            <person name="Ji M."/>
            <person name="Greening C."/>
            <person name="Vanwonterghem I."/>
            <person name="Carere C.R."/>
            <person name="Bay S.K."/>
            <person name="Steen J.A."/>
            <person name="Montgomery K."/>
            <person name="Lines T."/>
            <person name="Beardall J."/>
            <person name="van Dorst J."/>
            <person name="Snape I."/>
            <person name="Stott M.B."/>
            <person name="Hugenholtz P."/>
            <person name="Ferrari B.C."/>
        </authorList>
    </citation>
    <scope>NUCLEOTIDE SEQUENCE [LARGE SCALE GENOMIC DNA]</scope>
    <source>
        <strain evidence="10">RRmetagenome_bin12</strain>
    </source>
</reference>
<evidence type="ECO:0000256" key="2">
    <source>
        <dbReference type="ARBA" id="ARBA00023012"/>
    </source>
</evidence>
<dbReference type="InterPro" id="IPR001789">
    <property type="entry name" value="Sig_transdc_resp-reg_receiver"/>
</dbReference>
<dbReference type="CDD" id="cd17574">
    <property type="entry name" value="REC_OmpR"/>
    <property type="match status" value="1"/>
</dbReference>
<proteinExistence type="predicted"/>
<dbReference type="GO" id="GO:0005829">
    <property type="term" value="C:cytosol"/>
    <property type="evidence" value="ECO:0007669"/>
    <property type="project" value="TreeGrafter"/>
</dbReference>
<organism evidence="10 11">
    <name type="scientific">Candidatus Aeolococcus gillhamiae</name>
    <dbReference type="NCBI Taxonomy" id="3127015"/>
    <lineage>
        <taxon>Bacteria</taxon>
        <taxon>Bacillati</taxon>
        <taxon>Candidatus Dormiibacterota</taxon>
        <taxon>Candidatus Dormibacteria</taxon>
        <taxon>Candidatus Aeolococcales</taxon>
        <taxon>Candidatus Aeolococcaceae</taxon>
        <taxon>Candidatus Aeolococcus</taxon>
    </lineage>
</organism>
<keyword evidence="4 7" id="KW-0238">DNA-binding</keyword>
<evidence type="ECO:0000259" key="9">
    <source>
        <dbReference type="PROSITE" id="PS51755"/>
    </source>
</evidence>
<dbReference type="SUPFAM" id="SSF46894">
    <property type="entry name" value="C-terminal effector domain of the bipartite response regulators"/>
    <property type="match status" value="1"/>
</dbReference>
<keyword evidence="3" id="KW-0805">Transcription regulation</keyword>
<evidence type="ECO:0000256" key="4">
    <source>
        <dbReference type="ARBA" id="ARBA00023125"/>
    </source>
</evidence>
<dbReference type="InterPro" id="IPR016032">
    <property type="entry name" value="Sig_transdc_resp-reg_C-effctor"/>
</dbReference>
<dbReference type="SMART" id="SM00448">
    <property type="entry name" value="REC"/>
    <property type="match status" value="1"/>
</dbReference>
<feature type="domain" description="Response regulatory" evidence="8">
    <location>
        <begin position="7"/>
        <end position="121"/>
    </location>
</feature>
<dbReference type="FunFam" id="1.10.10.10:FF:000018">
    <property type="entry name" value="DNA-binding response regulator ResD"/>
    <property type="match status" value="1"/>
</dbReference>
<dbReference type="FunFam" id="3.40.50.2300:FF:000001">
    <property type="entry name" value="DNA-binding response regulator PhoB"/>
    <property type="match status" value="1"/>
</dbReference>
<dbReference type="InterPro" id="IPR011006">
    <property type="entry name" value="CheY-like_superfamily"/>
</dbReference>
<evidence type="ECO:0000256" key="6">
    <source>
        <dbReference type="PROSITE-ProRule" id="PRU00169"/>
    </source>
</evidence>
<evidence type="ECO:0000313" key="10">
    <source>
        <dbReference type="EMBL" id="PZR83889.1"/>
    </source>
</evidence>
<sequence>MTGAGKTILIVEDDAPSREVVRLACSAQNHTLLEAANGVDGLAAAREQNPDLIILDINLPGMSGLDVCRRLRSEGARVPIIMLTAKADTIDVVVGLELGADDYVTKPFEVRELMARIGAHLRRSEISSQEQPRDRFEFPGLTIDLGRRQAFRDGEEVMLTLTEFNLLALLASRPGQVMSRGELLRRVWGYEVEIETRTVDAHVYRLRRKIEPDAEKPTYIHSVPGIGYRFSG</sequence>
<dbReference type="InterPro" id="IPR039420">
    <property type="entry name" value="WalR-like"/>
</dbReference>
<dbReference type="InterPro" id="IPR001867">
    <property type="entry name" value="OmpR/PhoB-type_DNA-bd"/>
</dbReference>
<dbReference type="GO" id="GO:0000976">
    <property type="term" value="F:transcription cis-regulatory region binding"/>
    <property type="evidence" value="ECO:0007669"/>
    <property type="project" value="TreeGrafter"/>
</dbReference>
<dbReference type="PANTHER" id="PTHR48111">
    <property type="entry name" value="REGULATOR OF RPOS"/>
    <property type="match status" value="1"/>
</dbReference>
<dbReference type="Gene3D" id="1.10.10.10">
    <property type="entry name" value="Winged helix-like DNA-binding domain superfamily/Winged helix DNA-binding domain"/>
    <property type="match status" value="1"/>
</dbReference>
<dbReference type="GO" id="GO:0006355">
    <property type="term" value="P:regulation of DNA-templated transcription"/>
    <property type="evidence" value="ECO:0007669"/>
    <property type="project" value="InterPro"/>
</dbReference>
<evidence type="ECO:0000256" key="7">
    <source>
        <dbReference type="PROSITE-ProRule" id="PRU01091"/>
    </source>
</evidence>
<dbReference type="GO" id="GO:0000156">
    <property type="term" value="F:phosphorelay response regulator activity"/>
    <property type="evidence" value="ECO:0007669"/>
    <property type="project" value="TreeGrafter"/>
</dbReference>
<dbReference type="SMART" id="SM00862">
    <property type="entry name" value="Trans_reg_C"/>
    <property type="match status" value="1"/>
</dbReference>
<evidence type="ECO:0000259" key="8">
    <source>
        <dbReference type="PROSITE" id="PS50110"/>
    </source>
</evidence>
<evidence type="ECO:0000256" key="5">
    <source>
        <dbReference type="ARBA" id="ARBA00023163"/>
    </source>
</evidence>
<evidence type="ECO:0000256" key="3">
    <source>
        <dbReference type="ARBA" id="ARBA00023015"/>
    </source>
</evidence>
<name>A0A2W5ZEL0_9BACT</name>
<dbReference type="SUPFAM" id="SSF52172">
    <property type="entry name" value="CheY-like"/>
    <property type="match status" value="1"/>
</dbReference>
<dbReference type="InterPro" id="IPR036388">
    <property type="entry name" value="WH-like_DNA-bd_sf"/>
</dbReference>
<dbReference type="Proteomes" id="UP000248724">
    <property type="component" value="Unassembled WGS sequence"/>
</dbReference>
<dbReference type="PROSITE" id="PS50110">
    <property type="entry name" value="RESPONSE_REGULATORY"/>
    <property type="match status" value="1"/>
</dbReference>
<dbReference type="EMBL" id="QHBU01000020">
    <property type="protein sequence ID" value="PZR83889.1"/>
    <property type="molecule type" value="Genomic_DNA"/>
</dbReference>
<dbReference type="CDD" id="cd00383">
    <property type="entry name" value="trans_reg_C"/>
    <property type="match status" value="1"/>
</dbReference>
<dbReference type="AlphaFoldDB" id="A0A2W5ZEL0"/>
<dbReference type="GO" id="GO:0032993">
    <property type="term" value="C:protein-DNA complex"/>
    <property type="evidence" value="ECO:0007669"/>
    <property type="project" value="TreeGrafter"/>
</dbReference>
<keyword evidence="1 6" id="KW-0597">Phosphoprotein</keyword>
<evidence type="ECO:0000256" key="1">
    <source>
        <dbReference type="ARBA" id="ARBA00022553"/>
    </source>
</evidence>
<accession>A0A2W5ZEL0</accession>
<dbReference type="Pfam" id="PF00072">
    <property type="entry name" value="Response_reg"/>
    <property type="match status" value="1"/>
</dbReference>
<dbReference type="Pfam" id="PF00486">
    <property type="entry name" value="Trans_reg_C"/>
    <property type="match status" value="1"/>
</dbReference>
<feature type="DNA-binding region" description="OmpR/PhoB-type" evidence="7">
    <location>
        <begin position="133"/>
        <end position="232"/>
    </location>
</feature>
<dbReference type="Gene3D" id="6.10.250.690">
    <property type="match status" value="1"/>
</dbReference>
<evidence type="ECO:0000313" key="11">
    <source>
        <dbReference type="Proteomes" id="UP000248724"/>
    </source>
</evidence>
<dbReference type="PANTHER" id="PTHR48111:SF1">
    <property type="entry name" value="TWO-COMPONENT RESPONSE REGULATOR ORR33"/>
    <property type="match status" value="1"/>
</dbReference>
<feature type="domain" description="OmpR/PhoB-type" evidence="9">
    <location>
        <begin position="133"/>
        <end position="232"/>
    </location>
</feature>
<keyword evidence="5" id="KW-0804">Transcription</keyword>
<keyword evidence="2" id="KW-0902">Two-component regulatory system</keyword>
<dbReference type="Gene3D" id="3.40.50.2300">
    <property type="match status" value="1"/>
</dbReference>
<protein>
    <submittedName>
        <fullName evidence="10">DNA-binding response regulator</fullName>
    </submittedName>
</protein>
<comment type="caution">
    <text evidence="10">The sequence shown here is derived from an EMBL/GenBank/DDBJ whole genome shotgun (WGS) entry which is preliminary data.</text>
</comment>
<feature type="modified residue" description="4-aspartylphosphate" evidence="6">
    <location>
        <position position="56"/>
    </location>
</feature>
<dbReference type="PROSITE" id="PS51755">
    <property type="entry name" value="OMPR_PHOB"/>
    <property type="match status" value="1"/>
</dbReference>
<gene>
    <name evidence="10" type="ORF">DLM65_00985</name>
</gene>